<proteinExistence type="predicted"/>
<dbReference type="HOGENOM" id="CLU_914359_0_0_7"/>
<organism evidence="3 4">
    <name type="scientific">Myxococcus stipitatus (strain DSM 14675 / JCM 12634 / Mx s8)</name>
    <dbReference type="NCBI Taxonomy" id="1278073"/>
    <lineage>
        <taxon>Bacteria</taxon>
        <taxon>Pseudomonadati</taxon>
        <taxon>Myxococcota</taxon>
        <taxon>Myxococcia</taxon>
        <taxon>Myxococcales</taxon>
        <taxon>Cystobacterineae</taxon>
        <taxon>Myxococcaceae</taxon>
        <taxon>Myxococcus</taxon>
    </lineage>
</organism>
<evidence type="ECO:0000313" key="3">
    <source>
        <dbReference type="EMBL" id="AGC43788.1"/>
    </source>
</evidence>
<evidence type="ECO:0000256" key="1">
    <source>
        <dbReference type="SAM" id="MobiDB-lite"/>
    </source>
</evidence>
<dbReference type="OrthoDB" id="5525812at2"/>
<dbReference type="STRING" id="1278073.MYSTI_02472"/>
<dbReference type="PATRIC" id="fig|1278073.3.peg.2506"/>
<sequence>MKTSELTTRFIRGGVLCLTLVGGVSPGLVLAQDSNAVQPYVLAAKRLYNDLQYEQALEQITRGKRISHGPGDDALLSLYEGIIQADLGEPGLSDAAFKAALFLQPDAKLPLTVSPKVSERFESLRKQVKRELEASAAVRGEVTPPPIIKAPAAPPVPIREEPPSRPPTRAWLPAAIGGGLLVGSGVTWLMARGQHSNLTSASGGVDSVQGMQDAASKGEGLQTVSAVLAGAGVVGLGVAAGMYLWGGGASDPQGVALTLGTDGTSAFVSGRWP</sequence>
<feature type="compositionally biased region" description="Pro residues" evidence="1">
    <location>
        <begin position="145"/>
        <end position="157"/>
    </location>
</feature>
<dbReference type="EMBL" id="CP004025">
    <property type="protein sequence ID" value="AGC43788.1"/>
    <property type="molecule type" value="Genomic_DNA"/>
</dbReference>
<protein>
    <recommendedName>
        <fullName evidence="5">TPR domain-containing protein</fullName>
    </recommendedName>
</protein>
<evidence type="ECO:0000313" key="4">
    <source>
        <dbReference type="Proteomes" id="UP000011131"/>
    </source>
</evidence>
<dbReference type="Proteomes" id="UP000011131">
    <property type="component" value="Chromosome"/>
</dbReference>
<evidence type="ECO:0008006" key="5">
    <source>
        <dbReference type="Google" id="ProtNLM"/>
    </source>
</evidence>
<dbReference type="eggNOG" id="COG0457">
    <property type="taxonomic scope" value="Bacteria"/>
</dbReference>
<reference evidence="3 4" key="1">
    <citation type="journal article" date="2013" name="Genome Announc.">
        <title>Complete genome sequence of Myxococcus stipitatus strain DSM 14675, a fruiting myxobacterium.</title>
        <authorList>
            <person name="Huntley S."/>
            <person name="Kneip S."/>
            <person name="Treuner-Lange A."/>
            <person name="Sogaard-Andersen L."/>
        </authorList>
    </citation>
    <scope>NUCLEOTIDE SEQUENCE [LARGE SCALE GENOMIC DNA]</scope>
    <source>
        <strain evidence="4">DSM 14675 / JCM 12634 / Mx s8</strain>
    </source>
</reference>
<feature type="transmembrane region" description="Helical" evidence="2">
    <location>
        <begin position="226"/>
        <end position="245"/>
    </location>
</feature>
<name>L7U6P7_MYXSD</name>
<accession>L7U6P7</accession>
<feature type="region of interest" description="Disordered" evidence="1">
    <location>
        <begin position="145"/>
        <end position="166"/>
    </location>
</feature>
<dbReference type="KEGG" id="msd:MYSTI_02472"/>
<keyword evidence="2" id="KW-0812">Transmembrane</keyword>
<evidence type="ECO:0000256" key="2">
    <source>
        <dbReference type="SAM" id="Phobius"/>
    </source>
</evidence>
<keyword evidence="2" id="KW-1133">Transmembrane helix</keyword>
<keyword evidence="2" id="KW-0472">Membrane</keyword>
<keyword evidence="4" id="KW-1185">Reference proteome</keyword>
<gene>
    <name evidence="3" type="ordered locus">MYSTI_02472</name>
</gene>
<dbReference type="RefSeq" id="WP_015348049.1">
    <property type="nucleotide sequence ID" value="NC_020126.1"/>
</dbReference>
<dbReference type="AlphaFoldDB" id="L7U6P7"/>